<keyword evidence="2" id="KW-1185">Reference proteome</keyword>
<proteinExistence type="predicted"/>
<dbReference type="Proteomes" id="UP000789901">
    <property type="component" value="Unassembled WGS sequence"/>
</dbReference>
<evidence type="ECO:0000313" key="1">
    <source>
        <dbReference type="EMBL" id="CAG8843188.1"/>
    </source>
</evidence>
<feature type="non-terminal residue" evidence="1">
    <location>
        <position position="1"/>
    </location>
</feature>
<organism evidence="1 2">
    <name type="scientific">Gigaspora margarita</name>
    <dbReference type="NCBI Taxonomy" id="4874"/>
    <lineage>
        <taxon>Eukaryota</taxon>
        <taxon>Fungi</taxon>
        <taxon>Fungi incertae sedis</taxon>
        <taxon>Mucoromycota</taxon>
        <taxon>Glomeromycotina</taxon>
        <taxon>Glomeromycetes</taxon>
        <taxon>Diversisporales</taxon>
        <taxon>Gigasporaceae</taxon>
        <taxon>Gigaspora</taxon>
    </lineage>
</organism>
<gene>
    <name evidence="1" type="ORF">GMARGA_LOCUS36408</name>
</gene>
<protein>
    <submittedName>
        <fullName evidence="1">5797_t:CDS:1</fullName>
    </submittedName>
</protein>
<sequence length="92" mass="10663">ANKAMLREITEIASKFFELNDIQINGKKSKLVILNTSLRKEESQVFFGSEIVKAENIATTTRFLGVWLNRKMKELLIRKKHVIVRQFTIALN</sequence>
<dbReference type="EMBL" id="CAJVQB010071551">
    <property type="protein sequence ID" value="CAG8843188.1"/>
    <property type="molecule type" value="Genomic_DNA"/>
</dbReference>
<comment type="caution">
    <text evidence="1">The sequence shown here is derived from an EMBL/GenBank/DDBJ whole genome shotgun (WGS) entry which is preliminary data.</text>
</comment>
<reference evidence="1 2" key="1">
    <citation type="submission" date="2021-06" db="EMBL/GenBank/DDBJ databases">
        <authorList>
            <person name="Kallberg Y."/>
            <person name="Tangrot J."/>
            <person name="Rosling A."/>
        </authorList>
    </citation>
    <scope>NUCLEOTIDE SEQUENCE [LARGE SCALE GENOMIC DNA]</scope>
    <source>
        <strain evidence="1 2">120-4 pot B 10/14</strain>
    </source>
</reference>
<accession>A0ABN7WXZ3</accession>
<evidence type="ECO:0000313" key="2">
    <source>
        <dbReference type="Proteomes" id="UP000789901"/>
    </source>
</evidence>
<name>A0ABN7WXZ3_GIGMA</name>